<evidence type="ECO:0000313" key="9">
    <source>
        <dbReference type="Proteomes" id="UP000294466"/>
    </source>
</evidence>
<evidence type="ECO:0000313" key="8">
    <source>
        <dbReference type="EMBL" id="VFP77834.1"/>
    </source>
</evidence>
<comment type="subcellular location">
    <subcellularLocation>
        <location evidence="5">Cytoplasm</location>
    </subcellularLocation>
</comment>
<dbReference type="InterPro" id="IPR011961">
    <property type="entry name" value="RimM"/>
</dbReference>
<dbReference type="RefSeq" id="WP_154060855.1">
    <property type="nucleotide sequence ID" value="NZ_LR217692.1"/>
</dbReference>
<keyword evidence="4 5" id="KW-0143">Chaperone</keyword>
<evidence type="ECO:0000256" key="3">
    <source>
        <dbReference type="ARBA" id="ARBA00022552"/>
    </source>
</evidence>
<comment type="similarity">
    <text evidence="5">Belongs to the RimM family.</text>
</comment>
<dbReference type="GO" id="GO:0042274">
    <property type="term" value="P:ribosomal small subunit biogenesis"/>
    <property type="evidence" value="ECO:0007669"/>
    <property type="project" value="UniProtKB-UniRule"/>
</dbReference>
<evidence type="ECO:0000259" key="6">
    <source>
        <dbReference type="Pfam" id="PF01782"/>
    </source>
</evidence>
<dbReference type="PANTHER" id="PTHR33692:SF1">
    <property type="entry name" value="RIBOSOME MATURATION FACTOR RIMM"/>
    <property type="match status" value="1"/>
</dbReference>
<comment type="domain">
    <text evidence="5">The PRC barrel domain binds ribosomal protein uS19.</text>
</comment>
<comment type="function">
    <text evidence="5">An accessory protein needed during the final step in the assembly of 30S ribosomal subunit, possibly for assembly of the head region. Essential for efficient processing of 16S rRNA. May be needed both before and after RbfA during the maturation of 16S rRNA. It has affinity for free ribosomal 30S subunits but not for 70S ribosomes.</text>
</comment>
<dbReference type="AlphaFoldDB" id="A0A451CXG9"/>
<dbReference type="InterPro" id="IPR056792">
    <property type="entry name" value="PRC_RimM"/>
</dbReference>
<comment type="subunit">
    <text evidence="5">Binds ribosomal protein uS19.</text>
</comment>
<keyword evidence="3 5" id="KW-0698">rRNA processing</keyword>
<sequence>MIIIGKIGNPYGILGWVHILSYTEKKENIFCYFPWKLEKLNMYIYKKNIITYKNHTNHFLVKIDNLHNRTQASSIANQNILMKSTKLPKLQKHEYYWNNILLCKIFNVEKEIIGLVKQILDNKIYNILKIFNFKKKKNIYVPFIQPNIIKKIDIKNKIIIINWNLCE</sequence>
<protein>
    <recommendedName>
        <fullName evidence="5">Ribosome maturation factor RimM</fullName>
    </recommendedName>
</protein>
<name>A0A451CXG9_9GAMM</name>
<dbReference type="OrthoDB" id="9783509at2"/>
<dbReference type="Gene3D" id="2.40.30.60">
    <property type="entry name" value="RimM"/>
    <property type="match status" value="1"/>
</dbReference>
<dbReference type="Pfam" id="PF24986">
    <property type="entry name" value="PRC_RimM"/>
    <property type="match status" value="1"/>
</dbReference>
<dbReference type="EMBL" id="LR217692">
    <property type="protein sequence ID" value="VFP77834.1"/>
    <property type="molecule type" value="Genomic_DNA"/>
</dbReference>
<dbReference type="SUPFAM" id="SSF50447">
    <property type="entry name" value="Translation proteins"/>
    <property type="match status" value="1"/>
</dbReference>
<dbReference type="SUPFAM" id="SSF50346">
    <property type="entry name" value="PRC-barrel domain"/>
    <property type="match status" value="1"/>
</dbReference>
<feature type="domain" description="RimM N-terminal" evidence="6">
    <location>
        <begin position="4"/>
        <end position="83"/>
    </location>
</feature>
<proteinExistence type="inferred from homology"/>
<dbReference type="InterPro" id="IPR002676">
    <property type="entry name" value="RimM_N"/>
</dbReference>
<organism evidence="8 9">
    <name type="scientific">Buchnera aphidicola</name>
    <name type="common">Cinara cf. splendens/pseudotsugae 3390</name>
    <dbReference type="NCBI Taxonomy" id="2518980"/>
    <lineage>
        <taxon>Bacteria</taxon>
        <taxon>Pseudomonadati</taxon>
        <taxon>Pseudomonadota</taxon>
        <taxon>Gammaproteobacteria</taxon>
        <taxon>Enterobacterales</taxon>
        <taxon>Erwiniaceae</taxon>
        <taxon>Buchnera</taxon>
    </lineage>
</organism>
<evidence type="ECO:0000256" key="2">
    <source>
        <dbReference type="ARBA" id="ARBA00022517"/>
    </source>
</evidence>
<reference evidence="8 9" key="1">
    <citation type="submission" date="2019-02" db="EMBL/GenBank/DDBJ databases">
        <authorList>
            <person name="Manzano-Marin A."/>
            <person name="Manzano-Marin A."/>
        </authorList>
    </citation>
    <scope>NUCLEOTIDE SEQUENCE [LARGE SCALE GENOMIC DNA]</scope>
    <source>
        <strain evidence="8 9">BuCisplendens/pseudotsugae</strain>
    </source>
</reference>
<dbReference type="GO" id="GO:0005737">
    <property type="term" value="C:cytoplasm"/>
    <property type="evidence" value="ECO:0007669"/>
    <property type="project" value="UniProtKB-SubCell"/>
</dbReference>
<dbReference type="InterPro" id="IPR009000">
    <property type="entry name" value="Transl_B-barrel_sf"/>
</dbReference>
<accession>A0A451CXG9</accession>
<evidence type="ECO:0000256" key="4">
    <source>
        <dbReference type="ARBA" id="ARBA00023186"/>
    </source>
</evidence>
<dbReference type="PANTHER" id="PTHR33692">
    <property type="entry name" value="RIBOSOME MATURATION FACTOR RIMM"/>
    <property type="match status" value="1"/>
</dbReference>
<dbReference type="NCBIfam" id="TIGR02273">
    <property type="entry name" value="16S_RimM"/>
    <property type="match status" value="1"/>
</dbReference>
<dbReference type="GO" id="GO:0043022">
    <property type="term" value="F:ribosome binding"/>
    <property type="evidence" value="ECO:0007669"/>
    <property type="project" value="InterPro"/>
</dbReference>
<keyword evidence="2 5" id="KW-0690">Ribosome biogenesis</keyword>
<evidence type="ECO:0000259" key="7">
    <source>
        <dbReference type="Pfam" id="PF24986"/>
    </source>
</evidence>
<gene>
    <name evidence="5 8" type="primary">rimM</name>
    <name evidence="8" type="ORF">BUCISPPS3390_258</name>
</gene>
<dbReference type="Pfam" id="PF01782">
    <property type="entry name" value="RimM"/>
    <property type="match status" value="1"/>
</dbReference>
<keyword evidence="1 5" id="KW-0963">Cytoplasm</keyword>
<dbReference type="Gene3D" id="2.30.30.240">
    <property type="entry name" value="PRC-barrel domain"/>
    <property type="match status" value="1"/>
</dbReference>
<evidence type="ECO:0000256" key="1">
    <source>
        <dbReference type="ARBA" id="ARBA00022490"/>
    </source>
</evidence>
<dbReference type="InterPro" id="IPR011033">
    <property type="entry name" value="PRC_barrel-like_sf"/>
</dbReference>
<dbReference type="GO" id="GO:0005840">
    <property type="term" value="C:ribosome"/>
    <property type="evidence" value="ECO:0007669"/>
    <property type="project" value="InterPro"/>
</dbReference>
<dbReference type="Proteomes" id="UP000294466">
    <property type="component" value="Chromosome"/>
</dbReference>
<dbReference type="InterPro" id="IPR036976">
    <property type="entry name" value="RimM_N_sf"/>
</dbReference>
<evidence type="ECO:0000256" key="5">
    <source>
        <dbReference type="HAMAP-Rule" id="MF_00014"/>
    </source>
</evidence>
<dbReference type="GO" id="GO:0006364">
    <property type="term" value="P:rRNA processing"/>
    <property type="evidence" value="ECO:0007669"/>
    <property type="project" value="UniProtKB-UniRule"/>
</dbReference>
<dbReference type="HAMAP" id="MF_00014">
    <property type="entry name" value="Ribosome_mat_RimM"/>
    <property type="match status" value="1"/>
</dbReference>
<feature type="domain" description="Ribosome maturation factor RimM PRC barrel" evidence="7">
    <location>
        <begin position="97"/>
        <end position="163"/>
    </location>
</feature>